<accession>A0A1V3WF81</accession>
<organism evidence="2 5">
    <name type="scientific">Mycobacterium kansasii</name>
    <dbReference type="NCBI Taxonomy" id="1768"/>
    <lineage>
        <taxon>Bacteria</taxon>
        <taxon>Bacillati</taxon>
        <taxon>Actinomycetota</taxon>
        <taxon>Actinomycetes</taxon>
        <taxon>Mycobacteriales</taxon>
        <taxon>Mycobacteriaceae</taxon>
        <taxon>Mycobacterium</taxon>
    </lineage>
</organism>
<sequence>MCAPATTTSGRITTSNAGCVNNRSVVLVTVDDGGHEWPSVATELLWEFFAAHPR</sequence>
<dbReference type="Proteomes" id="UP000188532">
    <property type="component" value="Unassembled WGS sequence"/>
</dbReference>
<evidence type="ECO:0000313" key="4">
    <source>
        <dbReference type="Proteomes" id="UP000188532"/>
    </source>
</evidence>
<dbReference type="EMBL" id="MVBN01000009">
    <property type="protein sequence ID" value="OOK67023.1"/>
    <property type="molecule type" value="Genomic_DNA"/>
</dbReference>
<dbReference type="AlphaFoldDB" id="A0A1V3WF81"/>
<name>A0A1V3WF81_MYCKA</name>
<dbReference type="Proteomes" id="UP000189229">
    <property type="component" value="Unassembled WGS sequence"/>
</dbReference>
<evidence type="ECO:0000313" key="1">
    <source>
        <dbReference type="EMBL" id="BCI91142.1"/>
    </source>
</evidence>
<reference evidence="1 6" key="2">
    <citation type="submission" date="2020-07" db="EMBL/GenBank/DDBJ databases">
        <title>Mycobacterium kansasii (former subtype) with zoonotic potential isolated from diseased indoor pet cat, Japan.</title>
        <authorList>
            <person name="Fukano H."/>
            <person name="Terazono T."/>
            <person name="Hoshino Y."/>
        </authorList>
    </citation>
    <scope>NUCLEOTIDE SEQUENCE [LARGE SCALE GENOMIC DNA]</scope>
    <source>
        <strain evidence="1 6">Kuro-I</strain>
    </source>
</reference>
<evidence type="ECO:0000313" key="2">
    <source>
        <dbReference type="EMBL" id="OOK65643.1"/>
    </source>
</evidence>
<dbReference type="Proteomes" id="UP000516380">
    <property type="component" value="Chromosome"/>
</dbReference>
<dbReference type="EMBL" id="MVBM01000010">
    <property type="protein sequence ID" value="OOK65643.1"/>
    <property type="molecule type" value="Genomic_DNA"/>
</dbReference>
<proteinExistence type="predicted"/>
<dbReference type="EMBL" id="AP023343">
    <property type="protein sequence ID" value="BCI91142.1"/>
    <property type="molecule type" value="Genomic_DNA"/>
</dbReference>
<keyword evidence="6" id="KW-1185">Reference proteome</keyword>
<gene>
    <name evidence="2" type="primary">lpqP</name>
    <name evidence="3" type="ORF">BZL29_7098</name>
    <name evidence="2" type="ORF">BZL30_8519</name>
    <name evidence="1" type="ORF">NIIDMKKI_63480</name>
</gene>
<evidence type="ECO:0000313" key="3">
    <source>
        <dbReference type="EMBL" id="OOK67023.1"/>
    </source>
</evidence>
<reference evidence="4 5" key="1">
    <citation type="submission" date="2017-02" db="EMBL/GenBank/DDBJ databases">
        <title>Complete genome sequences of Mycobacterium kansasii strains isolated from rhesus macaques.</title>
        <authorList>
            <person name="Panda A."/>
            <person name="Nagaraj S."/>
            <person name="Zhao X."/>
            <person name="Tettelin H."/>
            <person name="Detolla L.J."/>
        </authorList>
    </citation>
    <scope>NUCLEOTIDE SEQUENCE [LARGE SCALE GENOMIC DNA]</scope>
    <source>
        <strain evidence="3 4">11-3469</strain>
        <strain evidence="2 5">11-3813</strain>
    </source>
</reference>
<evidence type="ECO:0000313" key="6">
    <source>
        <dbReference type="Proteomes" id="UP000516380"/>
    </source>
</evidence>
<protein>
    <submittedName>
        <fullName evidence="2">Conserved lipo, LpqP domain protein</fullName>
    </submittedName>
</protein>
<evidence type="ECO:0000313" key="5">
    <source>
        <dbReference type="Proteomes" id="UP000189229"/>
    </source>
</evidence>